<dbReference type="PRINTS" id="PR01950">
    <property type="entry name" value="LANCSUPER"/>
</dbReference>
<dbReference type="InterPro" id="IPR025410">
    <property type="entry name" value="Lant_dehyd"/>
</dbReference>
<dbReference type="RefSeq" id="WP_374216673.1">
    <property type="nucleotide sequence ID" value="NZ_JAXOVW010000003.1"/>
</dbReference>
<dbReference type="Pfam" id="PF05147">
    <property type="entry name" value="LANC_like"/>
    <property type="match status" value="1"/>
</dbReference>
<keyword evidence="3" id="KW-1185">Reference proteome</keyword>
<name>A0ABU5JRK3_9BACI</name>
<dbReference type="Pfam" id="PF13575">
    <property type="entry name" value="DUF4135"/>
    <property type="match status" value="1"/>
</dbReference>
<proteinExistence type="predicted"/>
<organism evidence="2 3">
    <name type="scientific">Bacillus bingmayongensis</name>
    <dbReference type="NCBI Taxonomy" id="1150157"/>
    <lineage>
        <taxon>Bacteria</taxon>
        <taxon>Bacillati</taxon>
        <taxon>Bacillota</taxon>
        <taxon>Bacilli</taxon>
        <taxon>Bacillales</taxon>
        <taxon>Bacillaceae</taxon>
        <taxon>Bacillus</taxon>
    </lineage>
</organism>
<dbReference type="NCBIfam" id="TIGR03897">
    <property type="entry name" value="lanti_2_LanM"/>
    <property type="match status" value="1"/>
</dbReference>
<evidence type="ECO:0000259" key="1">
    <source>
        <dbReference type="Pfam" id="PF13575"/>
    </source>
</evidence>
<dbReference type="SMART" id="SM01260">
    <property type="entry name" value="LANC_like"/>
    <property type="match status" value="1"/>
</dbReference>
<dbReference type="InterPro" id="IPR007822">
    <property type="entry name" value="LANC-like"/>
</dbReference>
<dbReference type="Proteomes" id="UP001291930">
    <property type="component" value="Unassembled WGS sequence"/>
</dbReference>
<accession>A0ABU5JRK3</accession>
<dbReference type="Gene3D" id="1.50.10.10">
    <property type="match status" value="1"/>
</dbReference>
<dbReference type="CDD" id="cd04792">
    <property type="entry name" value="LanM-like"/>
    <property type="match status" value="1"/>
</dbReference>
<comment type="caution">
    <text evidence="2">The sequence shown here is derived from an EMBL/GenBank/DDBJ whole genome shotgun (WGS) entry which is preliminary data.</text>
</comment>
<dbReference type="InterPro" id="IPR017146">
    <property type="entry name" value="Lanti_2_LanM"/>
</dbReference>
<dbReference type="EMBL" id="JAXOVW010000003">
    <property type="protein sequence ID" value="MDZ5606025.1"/>
    <property type="molecule type" value="Genomic_DNA"/>
</dbReference>
<dbReference type="PANTHER" id="PTHR12736:SF7">
    <property type="entry name" value="LANC-LIKE PROTEIN 3"/>
    <property type="match status" value="1"/>
</dbReference>
<dbReference type="PIRSF" id="PIRSF037228">
    <property type="entry name" value="Lant_mod_RumM"/>
    <property type="match status" value="1"/>
</dbReference>
<reference evidence="3" key="1">
    <citation type="submission" date="2023-11" db="EMBL/GenBank/DDBJ databases">
        <title>Genome Sequence of Bacillus pseudomycoides stain BUPM19.</title>
        <authorList>
            <person name="Farhat A."/>
        </authorList>
    </citation>
    <scope>NUCLEOTIDE SEQUENCE [LARGE SCALE GENOMIC DNA]</scope>
    <source>
        <strain evidence="3">BUPM19</strain>
    </source>
</reference>
<evidence type="ECO:0000313" key="3">
    <source>
        <dbReference type="Proteomes" id="UP001291930"/>
    </source>
</evidence>
<dbReference type="SUPFAM" id="SSF158745">
    <property type="entry name" value="LanC-like"/>
    <property type="match status" value="1"/>
</dbReference>
<protein>
    <submittedName>
        <fullName evidence="2">Type 2 lanthipeptide synthetase LanM family protein</fullName>
    </submittedName>
</protein>
<evidence type="ECO:0000313" key="2">
    <source>
        <dbReference type="EMBL" id="MDZ5606025.1"/>
    </source>
</evidence>
<feature type="domain" description="Lantibiotic biosynthesis protein dehydration" evidence="1">
    <location>
        <begin position="197"/>
        <end position="567"/>
    </location>
</feature>
<dbReference type="InterPro" id="IPR012341">
    <property type="entry name" value="6hp_glycosidase-like_sf"/>
</dbReference>
<dbReference type="PANTHER" id="PTHR12736">
    <property type="entry name" value="LANC-LIKE PROTEIN"/>
    <property type="match status" value="1"/>
</dbReference>
<gene>
    <name evidence="2" type="ORF">U2I54_02560</name>
</gene>
<sequence length="1049" mass="119629">MGNLTAILNSEEKVKEKISINNDDLLSRNIKLTYKDDDKLFKDSIYNILGIKSKEELWSLYQSSLIKNKMKPILEKYDDFKNELVNAPYTENLSNENVMFFNFASKVSNVVVSNIKLINEFKNNKFVLANEDQFFEHISFQVHTLILKSAYRTLVLDFNVCLENNQLQGSTKEEKYKYYNKYFLSDSSYLSKFFETYPGILRVVHNEVRKIVNITTEIITHYAADITIINDKLFNTDKQNKIEAIVLGLGDSHSDGKRVAKLILENNNQVIYKPRDLHIDSMYKEICDYINQNTDVQFNIKTPNVILGQDYGWAEYIEYKECNNQMELKNFYKRTGAQLALLYSLNAIDFHAENLIANGSNPVLIDLESLFHMPYKEQETSDAYGKAKEKLASSVKSIGLLPFIFGSNHIDVSGIGQKGEVETFIKVPKIKLDNGTVKVEREYGKMNAALNHPKINGTYANANDYIEEIKEGFSEIYSLITKRKKQILDIIDKVSDKVFVRFIPKPTVRYASFLELSLHPRFMHNYIDREVFLAKIWEDTVSNELYEGLAKHEFKDLINDDIPLFSLSIKSSDLFSSKKEKIKGFFNKSPLEVVKQKLNKMDDVELDFQKKFIDLSILSINSKPLNNPRPKSKKDYDYSSNHIKFFIEKAEQIAKDIQSQAIVGNDSGKRNYSWINSTPIGVEEIHWSHAPMGDSLYNGLSGMAMMYLSLWVVTKNDRYLNLGLDILEDLLTRILDWEQVGKKELIPIGAFTGASSYIYVLMNYYIVTKEKKLKEAACELATKLPQLLQKDKEYDIISGVAGAIVVLVGSYEIENDRIFLEVAKKCAEHLIKNSIEDDEDGISWIGISDVPLTGFSHGNSGYIYALTILNRHLKRKDYNEIISKGLKFENNHIYKNAWLDKRMKNQEVSAASWCHGSPGILISRLELAQYPDSKISTQSNSDLKVALNNILEDGFGREHSLCHGDIGNAMVLINYGRITKDESYINIGQNLLYESIVRGEVEGLKCGVGNGVDSPNLMIGLAGVVYGLMYAVNDKIPLLLDLKLGKNIP</sequence>